<dbReference type="Proteomes" id="UP000244369">
    <property type="component" value="Chromosome"/>
</dbReference>
<gene>
    <name evidence="1" type="ORF">LWHH1689_1899</name>
</gene>
<organism evidence="1 2">
    <name type="scientific">Limosilactobacillus reuteri</name>
    <name type="common">Lactobacillus reuteri</name>
    <dbReference type="NCBI Taxonomy" id="1598"/>
    <lineage>
        <taxon>Bacteria</taxon>
        <taxon>Bacillati</taxon>
        <taxon>Bacillota</taxon>
        <taxon>Bacilli</taxon>
        <taxon>Lactobacillales</taxon>
        <taxon>Lactobacillaceae</taxon>
        <taxon>Limosilactobacillus</taxon>
    </lineage>
</organism>
<evidence type="ECO:0000313" key="2">
    <source>
        <dbReference type="Proteomes" id="UP000244369"/>
    </source>
</evidence>
<proteinExistence type="predicted"/>
<dbReference type="EMBL" id="CP027805">
    <property type="protein sequence ID" value="AWD63180.1"/>
    <property type="molecule type" value="Genomic_DNA"/>
</dbReference>
<accession>A0A2S1ET80</accession>
<evidence type="ECO:0000313" key="1">
    <source>
        <dbReference type="EMBL" id="AWD63180.1"/>
    </source>
</evidence>
<reference evidence="1 2" key="1">
    <citation type="submission" date="2018-03" db="EMBL/GenBank/DDBJ databases">
        <title>Complete Genome Sequence of the Chinese traditional Highland Barley wine Isolate Lactobacillus reuteri WHH1689.</title>
        <authorList>
            <person name="Chen S."/>
            <person name="Chen L."/>
            <person name="Chen L."/>
            <person name="Li Y."/>
        </authorList>
    </citation>
    <scope>NUCLEOTIDE SEQUENCE [LARGE SCALE GENOMIC DNA]</scope>
    <source>
        <strain evidence="1 2">WHH1689</strain>
    </source>
</reference>
<protein>
    <submittedName>
        <fullName evidence="1">Uncharacterized protein</fullName>
    </submittedName>
</protein>
<name>A0A2S1ET80_LIMRT</name>
<dbReference type="AlphaFoldDB" id="A0A2S1ET80"/>
<sequence>MIKTDKDTKTLEAQAVDEELRLLNIDLEH</sequence>